<dbReference type="Pfam" id="PF13426">
    <property type="entry name" value="PAS_9"/>
    <property type="match status" value="1"/>
</dbReference>
<dbReference type="RefSeq" id="XP_062698024.1">
    <property type="nucleotide sequence ID" value="XM_062839457.1"/>
</dbReference>
<dbReference type="PRINTS" id="PR00344">
    <property type="entry name" value="BCTRLSENSOR"/>
</dbReference>
<dbReference type="GeneID" id="87877079"/>
<keyword evidence="1 3" id="KW-0597">Phosphoprotein</keyword>
<dbReference type="Gene3D" id="3.30.450.20">
    <property type="entry name" value="PAS domain"/>
    <property type="match status" value="1"/>
</dbReference>
<dbReference type="InterPro" id="IPR005467">
    <property type="entry name" value="His_kinase_dom"/>
</dbReference>
<dbReference type="PROSITE" id="PS50109">
    <property type="entry name" value="HIS_KIN"/>
    <property type="match status" value="1"/>
</dbReference>
<dbReference type="Pfam" id="PF00512">
    <property type="entry name" value="HisKA"/>
    <property type="match status" value="1"/>
</dbReference>
<dbReference type="InterPro" id="IPR001789">
    <property type="entry name" value="Sig_transdc_resp-reg_receiver"/>
</dbReference>
<dbReference type="Gene3D" id="3.30.565.10">
    <property type="entry name" value="Histidine kinase-like ATPase, C-terminal domain"/>
    <property type="match status" value="1"/>
</dbReference>
<feature type="domain" description="PAC" evidence="8">
    <location>
        <begin position="322"/>
        <end position="373"/>
    </location>
</feature>
<organism evidence="9 10">
    <name type="scientific">Neurospora hispaniola</name>
    <dbReference type="NCBI Taxonomy" id="588809"/>
    <lineage>
        <taxon>Eukaryota</taxon>
        <taxon>Fungi</taxon>
        <taxon>Dikarya</taxon>
        <taxon>Ascomycota</taxon>
        <taxon>Pezizomycotina</taxon>
        <taxon>Sordariomycetes</taxon>
        <taxon>Sordariomycetidae</taxon>
        <taxon>Sordariales</taxon>
        <taxon>Sordariaceae</taxon>
        <taxon>Neurospora</taxon>
    </lineage>
</organism>
<feature type="domain" description="Histidine kinase" evidence="5">
    <location>
        <begin position="388"/>
        <end position="609"/>
    </location>
</feature>
<dbReference type="CDD" id="cd00130">
    <property type="entry name" value="PAS"/>
    <property type="match status" value="1"/>
</dbReference>
<dbReference type="CDD" id="cd16922">
    <property type="entry name" value="HATPase_EvgS-ArcB-TorS-like"/>
    <property type="match status" value="1"/>
</dbReference>
<name>A0AAJ0IHP4_9PEZI</name>
<dbReference type="SUPFAM" id="SSF55785">
    <property type="entry name" value="PYP-like sensor domain (PAS domain)"/>
    <property type="match status" value="1"/>
</dbReference>
<dbReference type="Proteomes" id="UP001285908">
    <property type="component" value="Unassembled WGS sequence"/>
</dbReference>
<feature type="domain" description="Response regulatory" evidence="6">
    <location>
        <begin position="653"/>
        <end position="770"/>
    </location>
</feature>
<dbReference type="EMBL" id="JAULSX010000001">
    <property type="protein sequence ID" value="KAK3500391.1"/>
    <property type="molecule type" value="Genomic_DNA"/>
</dbReference>
<dbReference type="Gene3D" id="3.40.50.2300">
    <property type="match status" value="1"/>
</dbReference>
<evidence type="ECO:0000259" key="5">
    <source>
        <dbReference type="PROSITE" id="PS50109"/>
    </source>
</evidence>
<dbReference type="SUPFAM" id="SSF52172">
    <property type="entry name" value="CheY-like"/>
    <property type="match status" value="1"/>
</dbReference>
<evidence type="ECO:0000256" key="1">
    <source>
        <dbReference type="ARBA" id="ARBA00022553"/>
    </source>
</evidence>
<evidence type="ECO:0000259" key="8">
    <source>
        <dbReference type="PROSITE" id="PS50113"/>
    </source>
</evidence>
<dbReference type="InterPro" id="IPR036890">
    <property type="entry name" value="HATPase_C_sf"/>
</dbReference>
<dbReference type="NCBIfam" id="TIGR00229">
    <property type="entry name" value="sensory_box"/>
    <property type="match status" value="1"/>
</dbReference>
<dbReference type="SUPFAM" id="SSF55874">
    <property type="entry name" value="ATPase domain of HSP90 chaperone/DNA topoisomerase II/histidine kinase"/>
    <property type="match status" value="1"/>
</dbReference>
<feature type="region of interest" description="Disordered" evidence="4">
    <location>
        <begin position="1"/>
        <end position="45"/>
    </location>
</feature>
<reference evidence="9 10" key="1">
    <citation type="journal article" date="2023" name="Mol. Phylogenet. Evol.">
        <title>Genome-scale phylogeny and comparative genomics of the fungal order Sordariales.</title>
        <authorList>
            <person name="Hensen N."/>
            <person name="Bonometti L."/>
            <person name="Westerberg I."/>
            <person name="Brannstrom I.O."/>
            <person name="Guillou S."/>
            <person name="Cros-Aarteil S."/>
            <person name="Calhoun S."/>
            <person name="Haridas S."/>
            <person name="Kuo A."/>
            <person name="Mondo S."/>
            <person name="Pangilinan J."/>
            <person name="Riley R."/>
            <person name="LaButti K."/>
            <person name="Andreopoulos B."/>
            <person name="Lipzen A."/>
            <person name="Chen C."/>
            <person name="Yan M."/>
            <person name="Daum C."/>
            <person name="Ng V."/>
            <person name="Clum A."/>
            <person name="Steindorff A."/>
            <person name="Ohm R.A."/>
            <person name="Martin F."/>
            <person name="Silar P."/>
            <person name="Natvig D.O."/>
            <person name="Lalanne C."/>
            <person name="Gautier V."/>
            <person name="Ament-Velasquez S.L."/>
            <person name="Kruys A."/>
            <person name="Hutchinson M.I."/>
            <person name="Powell A.J."/>
            <person name="Barry K."/>
            <person name="Miller A.N."/>
            <person name="Grigoriev I.V."/>
            <person name="Debuchy R."/>
            <person name="Gladieux P."/>
            <person name="Hiltunen Thoren M."/>
            <person name="Johannesson H."/>
        </authorList>
    </citation>
    <scope>NUCLEOTIDE SEQUENCE [LARGE SCALE GENOMIC DNA]</scope>
    <source>
        <strain evidence="9 10">FGSC 10403</strain>
    </source>
</reference>
<dbReference type="InterPro" id="IPR036097">
    <property type="entry name" value="HisK_dim/P_sf"/>
</dbReference>
<dbReference type="InterPro" id="IPR004358">
    <property type="entry name" value="Sig_transdc_His_kin-like_C"/>
</dbReference>
<dbReference type="CDD" id="cd17546">
    <property type="entry name" value="REC_hyHK_CKI1_RcsC-like"/>
    <property type="match status" value="1"/>
</dbReference>
<dbReference type="InterPro" id="IPR011006">
    <property type="entry name" value="CheY-like_superfamily"/>
</dbReference>
<dbReference type="CDD" id="cd00082">
    <property type="entry name" value="HisKA"/>
    <property type="match status" value="1"/>
</dbReference>
<dbReference type="FunFam" id="3.30.565.10:FF:000010">
    <property type="entry name" value="Sensor histidine kinase RcsC"/>
    <property type="match status" value="1"/>
</dbReference>
<dbReference type="InterPro" id="IPR000014">
    <property type="entry name" value="PAS"/>
</dbReference>
<gene>
    <name evidence="9" type="ORF">B0T23DRAFT_41197</name>
</gene>
<dbReference type="PROSITE" id="PS50112">
    <property type="entry name" value="PAS"/>
    <property type="match status" value="1"/>
</dbReference>
<comment type="caution">
    <text evidence="9">The sequence shown here is derived from an EMBL/GenBank/DDBJ whole genome shotgun (WGS) entry which is preliminary data.</text>
</comment>
<dbReference type="GO" id="GO:0000155">
    <property type="term" value="F:phosphorelay sensor kinase activity"/>
    <property type="evidence" value="ECO:0007669"/>
    <property type="project" value="InterPro"/>
</dbReference>
<feature type="compositionally biased region" description="Basic and acidic residues" evidence="4">
    <location>
        <begin position="15"/>
        <end position="26"/>
    </location>
</feature>
<evidence type="ECO:0000256" key="4">
    <source>
        <dbReference type="SAM" id="MobiDB-lite"/>
    </source>
</evidence>
<dbReference type="SMART" id="SM00448">
    <property type="entry name" value="REC"/>
    <property type="match status" value="1"/>
</dbReference>
<keyword evidence="2" id="KW-0902">Two-component regulatory system</keyword>
<dbReference type="FunFam" id="3.30.450.20:FF:000136">
    <property type="entry name" value="Sensor histidine kinase/response regulator Fos-1"/>
    <property type="match status" value="1"/>
</dbReference>
<dbReference type="SMART" id="SM00387">
    <property type="entry name" value="HATPase_c"/>
    <property type="match status" value="1"/>
</dbReference>
<evidence type="ECO:0000313" key="10">
    <source>
        <dbReference type="Proteomes" id="UP001285908"/>
    </source>
</evidence>
<dbReference type="SUPFAM" id="SSF47384">
    <property type="entry name" value="Homodimeric domain of signal transducing histidine kinase"/>
    <property type="match status" value="1"/>
</dbReference>
<evidence type="ECO:0000256" key="2">
    <source>
        <dbReference type="ARBA" id="ARBA00023012"/>
    </source>
</evidence>
<dbReference type="AlphaFoldDB" id="A0AAJ0IHP4"/>
<dbReference type="SMART" id="SM00388">
    <property type="entry name" value="HisKA"/>
    <property type="match status" value="1"/>
</dbReference>
<dbReference type="SMART" id="SM00091">
    <property type="entry name" value="PAS"/>
    <property type="match status" value="2"/>
</dbReference>
<accession>A0AAJ0IHP4</accession>
<dbReference type="PANTHER" id="PTHR45339">
    <property type="entry name" value="HYBRID SIGNAL TRANSDUCTION HISTIDINE KINASE J"/>
    <property type="match status" value="1"/>
</dbReference>
<evidence type="ECO:0000259" key="6">
    <source>
        <dbReference type="PROSITE" id="PS50110"/>
    </source>
</evidence>
<feature type="region of interest" description="Disordered" evidence="4">
    <location>
        <begin position="872"/>
        <end position="933"/>
    </location>
</feature>
<proteinExistence type="predicted"/>
<evidence type="ECO:0000313" key="9">
    <source>
        <dbReference type="EMBL" id="KAK3500391.1"/>
    </source>
</evidence>
<dbReference type="InterPro" id="IPR035965">
    <property type="entry name" value="PAS-like_dom_sf"/>
</dbReference>
<dbReference type="PROSITE" id="PS50110">
    <property type="entry name" value="RESPONSE_REGULATORY"/>
    <property type="match status" value="1"/>
</dbReference>
<keyword evidence="10" id="KW-1185">Reference proteome</keyword>
<evidence type="ECO:0000259" key="7">
    <source>
        <dbReference type="PROSITE" id="PS50112"/>
    </source>
</evidence>
<sequence length="933" mass="102866">MADMANSLLNMVIDGPKDGNDEESHPYPDSSSKSYGAVSAPGPDNSDCLQAMTQQEHDHFNDNDSHISASASTPSTQAMEEDHAWSVATRTTTQSSIDDTVTLQHHVPPTHPFAAPDMSLIFDFSPVPLLLLSSSCCITRVSKRFLQDWHVTEEDCIGKFLLPFLESQIRETGASKSKLIAEAVDDAVASRSERTSKAITVKSAFTCRARVIPIFRDAELVSIYLEWHERPSSEVLDNEQVQPGLSTDEAFRILVQATKDYAIFLLDTKGHIATWNTGAQLLKGYTREEIIGKHFSIFYGKEDLDIKKPDMELDICLREGRVEDEGWRYKKDGTRFWANVVITAVYKNGVHVGFGKVTRDLTERKASESRLIAAYEESEKLKSDFLANMSHEIRTPMHGMLSACALLLDSPLTERQRDIVNIMDESGQILLQVINDILDYSKLASGSFSVSSDVVGVASIITSVVRAVQTTLPPAVHFELFLAPNLPKSVQGDPLRYRQIVQNIVGNAAKFTDKGSIRVKASVHSEDSDSYTILTEVIDTGIGIRESASASLFTPFSQFDLTTTKRYKGTGLGLSIAKSLAELMGGRIGYRPNPERHGSVFWFTARFKKIKSLEQIQDWKHQMAAKDGSPISPVQPDVTVLQQRLASVAGTKNILLVEDNVINQKVMLGMLRSLGFRSIDLAADGAAAVKMVTGKPLGYDIVLMDINMPILDGNEASQRIRDAGLRVPIIAMTAYALKGDREKCLEYGMNDYVPKPVDRKFLIKVLATWILEKVDYRKAYDERLQQLKDCDEKLHRLSVSEGVSAARRESVDGESKPGIALQGDEGAVKGWASPFREVEQREVEQAQASNAGVMQGTFHEPASVRIPKMLAQRTERTKVGPLPLPSGDQGAPVLSDAQQGKQELPNGGFAEGEELNQRSPPVSDGEISPRTPV</sequence>
<dbReference type="PROSITE" id="PS50113">
    <property type="entry name" value="PAC"/>
    <property type="match status" value="1"/>
</dbReference>
<evidence type="ECO:0008006" key="11">
    <source>
        <dbReference type="Google" id="ProtNLM"/>
    </source>
</evidence>
<dbReference type="Pfam" id="PF00072">
    <property type="entry name" value="Response_reg"/>
    <property type="match status" value="1"/>
</dbReference>
<protein>
    <recommendedName>
        <fullName evidence="11">Two-component system protein A</fullName>
    </recommendedName>
</protein>
<dbReference type="Gene3D" id="1.10.287.130">
    <property type="match status" value="1"/>
</dbReference>
<feature type="domain" description="PAS" evidence="7">
    <location>
        <begin position="247"/>
        <end position="320"/>
    </location>
</feature>
<dbReference type="InterPro" id="IPR000700">
    <property type="entry name" value="PAS-assoc_C"/>
</dbReference>
<dbReference type="Pfam" id="PF02518">
    <property type="entry name" value="HATPase_c"/>
    <property type="match status" value="1"/>
</dbReference>
<dbReference type="InterPro" id="IPR003661">
    <property type="entry name" value="HisK_dim/P_dom"/>
</dbReference>
<dbReference type="PANTHER" id="PTHR45339:SF1">
    <property type="entry name" value="HYBRID SIGNAL TRANSDUCTION HISTIDINE KINASE J"/>
    <property type="match status" value="1"/>
</dbReference>
<feature type="modified residue" description="4-aspartylphosphate" evidence="3">
    <location>
        <position position="705"/>
    </location>
</feature>
<evidence type="ECO:0000256" key="3">
    <source>
        <dbReference type="PROSITE-ProRule" id="PRU00169"/>
    </source>
</evidence>
<dbReference type="InterPro" id="IPR003594">
    <property type="entry name" value="HATPase_dom"/>
</dbReference>